<comment type="caution">
    <text evidence="1">The sequence shown here is derived from an EMBL/GenBank/DDBJ whole genome shotgun (WGS) entry which is preliminary data.</text>
</comment>
<evidence type="ECO:0000313" key="1">
    <source>
        <dbReference type="EMBL" id="MBA8951717.1"/>
    </source>
</evidence>
<reference evidence="1 2" key="1">
    <citation type="submission" date="2020-08" db="EMBL/GenBank/DDBJ databases">
        <title>Genomic Encyclopedia of Type Strains, Phase IV (KMG-IV): sequencing the most valuable type-strain genomes for metagenomic binning, comparative biology and taxonomic classification.</title>
        <authorList>
            <person name="Goeker M."/>
        </authorList>
    </citation>
    <scope>NUCLEOTIDE SEQUENCE [LARGE SCALE GENOMIC DNA]</scope>
    <source>
        <strain evidence="1 2">DSM 44197</strain>
    </source>
</reference>
<gene>
    <name evidence="1" type="ORF">HNR61_003357</name>
</gene>
<organism evidence="1 2">
    <name type="scientific">Actinomadura namibiensis</name>
    <dbReference type="NCBI Taxonomy" id="182080"/>
    <lineage>
        <taxon>Bacteria</taxon>
        <taxon>Bacillati</taxon>
        <taxon>Actinomycetota</taxon>
        <taxon>Actinomycetes</taxon>
        <taxon>Streptosporangiales</taxon>
        <taxon>Thermomonosporaceae</taxon>
        <taxon>Actinomadura</taxon>
    </lineage>
</organism>
<dbReference type="EMBL" id="JACJIA010000004">
    <property type="protein sequence ID" value="MBA8951717.1"/>
    <property type="molecule type" value="Genomic_DNA"/>
</dbReference>
<sequence>MSGLTVTERLLEKALLELREASGAEDLEWRRGDLHVEHEDIEAEVAALSEAAGTVLDPRFREGLCRFDEISACWSLDSPRELGGEFSVVNLHQALAEKAHDHPLEETLTPDERQRWSELRPFDGHPVTGTGEWVALRVRPDEPMPELWYYHPEIAPYKGLRMDIDYCGYLRNLAITKGVYGWQKLFCDITPLDEDDREYFRADMAEMLELFPVLFPDHDYEPLRRRLAERS</sequence>
<accession>A0A7W3QLP9</accession>
<name>A0A7W3QLP9_ACTNM</name>
<dbReference type="RefSeq" id="WP_182844064.1">
    <property type="nucleotide sequence ID" value="NZ_BAAALP010000010.1"/>
</dbReference>
<keyword evidence="2" id="KW-1185">Reference proteome</keyword>
<evidence type="ECO:0000313" key="2">
    <source>
        <dbReference type="Proteomes" id="UP000572680"/>
    </source>
</evidence>
<dbReference type="Proteomes" id="UP000572680">
    <property type="component" value="Unassembled WGS sequence"/>
</dbReference>
<protein>
    <submittedName>
        <fullName evidence="1">Uncharacterized protein</fullName>
    </submittedName>
</protein>
<dbReference type="AlphaFoldDB" id="A0A7W3QLP9"/>
<proteinExistence type="predicted"/>